<evidence type="ECO:0000313" key="1">
    <source>
        <dbReference type="EMBL" id="MED6154833.1"/>
    </source>
</evidence>
<comment type="caution">
    <text evidence="1">The sequence shown here is derived from an EMBL/GenBank/DDBJ whole genome shotgun (WGS) entry which is preliminary data.</text>
</comment>
<organism evidence="1 2">
    <name type="scientific">Stylosanthes scabra</name>
    <dbReference type="NCBI Taxonomy" id="79078"/>
    <lineage>
        <taxon>Eukaryota</taxon>
        <taxon>Viridiplantae</taxon>
        <taxon>Streptophyta</taxon>
        <taxon>Embryophyta</taxon>
        <taxon>Tracheophyta</taxon>
        <taxon>Spermatophyta</taxon>
        <taxon>Magnoliopsida</taxon>
        <taxon>eudicotyledons</taxon>
        <taxon>Gunneridae</taxon>
        <taxon>Pentapetalae</taxon>
        <taxon>rosids</taxon>
        <taxon>fabids</taxon>
        <taxon>Fabales</taxon>
        <taxon>Fabaceae</taxon>
        <taxon>Papilionoideae</taxon>
        <taxon>50 kb inversion clade</taxon>
        <taxon>dalbergioids sensu lato</taxon>
        <taxon>Dalbergieae</taxon>
        <taxon>Pterocarpus clade</taxon>
        <taxon>Stylosanthes</taxon>
    </lineage>
</organism>
<reference evidence="1 2" key="1">
    <citation type="journal article" date="2023" name="Plants (Basel)">
        <title>Bridging the Gap: Combining Genomics and Transcriptomics Approaches to Understand Stylosanthes scabra, an Orphan Legume from the Brazilian Caatinga.</title>
        <authorList>
            <person name="Ferreira-Neto J.R.C."/>
            <person name="da Silva M.D."/>
            <person name="Binneck E."/>
            <person name="de Melo N.F."/>
            <person name="da Silva R.H."/>
            <person name="de Melo A.L.T.M."/>
            <person name="Pandolfi V."/>
            <person name="Bustamante F.O."/>
            <person name="Brasileiro-Vidal A.C."/>
            <person name="Benko-Iseppon A.M."/>
        </authorList>
    </citation>
    <scope>NUCLEOTIDE SEQUENCE [LARGE SCALE GENOMIC DNA]</scope>
    <source>
        <tissue evidence="1">Leaves</tissue>
    </source>
</reference>
<proteinExistence type="predicted"/>
<gene>
    <name evidence="1" type="ORF">PIB30_116286</name>
</gene>
<feature type="non-terminal residue" evidence="1">
    <location>
        <position position="58"/>
    </location>
</feature>
<evidence type="ECO:0000313" key="2">
    <source>
        <dbReference type="Proteomes" id="UP001341840"/>
    </source>
</evidence>
<dbReference type="EMBL" id="JASCZI010117459">
    <property type="protein sequence ID" value="MED6154833.1"/>
    <property type="molecule type" value="Genomic_DNA"/>
</dbReference>
<sequence length="58" mass="6567">MNPNFQGTNWDDNQERYNEMVTDAFGMGSTENVAEEDPNPEAASFYELLDCASKPLFD</sequence>
<keyword evidence="2" id="KW-1185">Reference proteome</keyword>
<dbReference type="Proteomes" id="UP001341840">
    <property type="component" value="Unassembled WGS sequence"/>
</dbReference>
<accession>A0ABU6U449</accession>
<name>A0ABU6U449_9FABA</name>
<protein>
    <submittedName>
        <fullName evidence="1">Uncharacterized protein</fullName>
    </submittedName>
</protein>